<comment type="caution">
    <text evidence="1">The sequence shown here is derived from an EMBL/GenBank/DDBJ whole genome shotgun (WGS) entry which is preliminary data.</text>
</comment>
<evidence type="ECO:0000313" key="1">
    <source>
        <dbReference type="EMBL" id="KAI0083099.1"/>
    </source>
</evidence>
<evidence type="ECO:0000313" key="2">
    <source>
        <dbReference type="Proteomes" id="UP001055072"/>
    </source>
</evidence>
<dbReference type="EMBL" id="MU274996">
    <property type="protein sequence ID" value="KAI0083099.1"/>
    <property type="molecule type" value="Genomic_DNA"/>
</dbReference>
<keyword evidence="2" id="KW-1185">Reference proteome</keyword>
<reference evidence="1" key="1">
    <citation type="journal article" date="2021" name="Environ. Microbiol.">
        <title>Gene family expansions and transcriptome signatures uncover fungal adaptations to wood decay.</title>
        <authorList>
            <person name="Hage H."/>
            <person name="Miyauchi S."/>
            <person name="Viragh M."/>
            <person name="Drula E."/>
            <person name="Min B."/>
            <person name="Chaduli D."/>
            <person name="Navarro D."/>
            <person name="Favel A."/>
            <person name="Norest M."/>
            <person name="Lesage-Meessen L."/>
            <person name="Balint B."/>
            <person name="Merenyi Z."/>
            <person name="de Eugenio L."/>
            <person name="Morin E."/>
            <person name="Martinez A.T."/>
            <person name="Baldrian P."/>
            <person name="Stursova M."/>
            <person name="Martinez M.J."/>
            <person name="Novotny C."/>
            <person name="Magnuson J.K."/>
            <person name="Spatafora J.W."/>
            <person name="Maurice S."/>
            <person name="Pangilinan J."/>
            <person name="Andreopoulos W."/>
            <person name="LaButti K."/>
            <person name="Hundley H."/>
            <person name="Na H."/>
            <person name="Kuo A."/>
            <person name="Barry K."/>
            <person name="Lipzen A."/>
            <person name="Henrissat B."/>
            <person name="Riley R."/>
            <person name="Ahrendt S."/>
            <person name="Nagy L.G."/>
            <person name="Grigoriev I.V."/>
            <person name="Martin F."/>
            <person name="Rosso M.N."/>
        </authorList>
    </citation>
    <scope>NUCLEOTIDE SEQUENCE</scope>
    <source>
        <strain evidence="1">CBS 384.51</strain>
    </source>
</reference>
<accession>A0ACB8TM91</accession>
<sequence length="357" mass="39334">MASPSSSLTSADTLSASLPPIRVDGVIGAPFIGNLATAVLYGLTCLQTYVVYKQKKDRVWLRMLVLALWLFASIHLVAVSSVLYYYLITNYANPPAFATQNLWAATTYYIITAIMEFMIRGVFTFRVWKLSKRNWLLTSTIVVPSLVDLAGGFAFAFKNLAITTFPDISSITWLFYMAFGCSMAADAITAFSLCFLLKRQSTGFRRTDSFIKLMMLYSVNTGALSSICSLMVLVMYIASHKFIYALFYYILPGVMLNSLLATLDASQRLWDKTRSGTEEGAQIISIPMTAIQLPAMDDPGHAHLEFGSTREVKGCGTIPYPTDVNGVRNDSDIEAEGGKATYYGSGFDAKQSERAQG</sequence>
<gene>
    <name evidence="1" type="ORF">BDY19DRAFT_910845</name>
</gene>
<proteinExistence type="predicted"/>
<dbReference type="Proteomes" id="UP001055072">
    <property type="component" value="Unassembled WGS sequence"/>
</dbReference>
<name>A0ACB8TM91_9APHY</name>
<protein>
    <submittedName>
        <fullName evidence="1">Uncharacterized protein</fullName>
    </submittedName>
</protein>
<organism evidence="1 2">
    <name type="scientific">Irpex rosettiformis</name>
    <dbReference type="NCBI Taxonomy" id="378272"/>
    <lineage>
        <taxon>Eukaryota</taxon>
        <taxon>Fungi</taxon>
        <taxon>Dikarya</taxon>
        <taxon>Basidiomycota</taxon>
        <taxon>Agaricomycotina</taxon>
        <taxon>Agaricomycetes</taxon>
        <taxon>Polyporales</taxon>
        <taxon>Irpicaceae</taxon>
        <taxon>Irpex</taxon>
    </lineage>
</organism>